<dbReference type="PROSITE" id="PS50181">
    <property type="entry name" value="FBOX"/>
    <property type="match status" value="1"/>
</dbReference>
<accession>A0A9P8MKN3</accession>
<dbReference type="InterPro" id="IPR001810">
    <property type="entry name" value="F-box_dom"/>
</dbReference>
<keyword evidence="3" id="KW-1185">Reference proteome</keyword>
<evidence type="ECO:0000313" key="2">
    <source>
        <dbReference type="EMBL" id="KAH0602128.1"/>
    </source>
</evidence>
<dbReference type="Proteomes" id="UP000764110">
    <property type="component" value="Unassembled WGS sequence"/>
</dbReference>
<evidence type="ECO:0000259" key="1">
    <source>
        <dbReference type="PROSITE" id="PS50181"/>
    </source>
</evidence>
<feature type="domain" description="F-box" evidence="1">
    <location>
        <begin position="6"/>
        <end position="56"/>
    </location>
</feature>
<organism evidence="2 3">
    <name type="scientific">Metarhizium humberi</name>
    <dbReference type="NCBI Taxonomy" id="2596975"/>
    <lineage>
        <taxon>Eukaryota</taxon>
        <taxon>Fungi</taxon>
        <taxon>Dikarya</taxon>
        <taxon>Ascomycota</taxon>
        <taxon>Pezizomycotina</taxon>
        <taxon>Sordariomycetes</taxon>
        <taxon>Hypocreomycetidae</taxon>
        <taxon>Hypocreales</taxon>
        <taxon>Clavicipitaceae</taxon>
        <taxon>Metarhizium</taxon>
    </lineage>
</organism>
<gene>
    <name evidence="2" type="ORF">MHUMG1_01007</name>
</gene>
<reference evidence="2 3" key="1">
    <citation type="submission" date="2020-07" db="EMBL/GenBank/DDBJ databases">
        <title>Metarhizium humberi genome.</title>
        <authorList>
            <person name="Lysoe E."/>
        </authorList>
    </citation>
    <scope>NUCLEOTIDE SEQUENCE [LARGE SCALE GENOMIC DNA]</scope>
    <source>
        <strain evidence="2 3">ESALQ1638</strain>
    </source>
</reference>
<protein>
    <recommendedName>
        <fullName evidence="1">F-box domain-containing protein</fullName>
    </recommendedName>
</protein>
<evidence type="ECO:0000313" key="3">
    <source>
        <dbReference type="Proteomes" id="UP000764110"/>
    </source>
</evidence>
<dbReference type="EMBL" id="JACEFI010000001">
    <property type="protein sequence ID" value="KAH0602128.1"/>
    <property type="molecule type" value="Genomic_DNA"/>
</dbReference>
<dbReference type="Pfam" id="PF00646">
    <property type="entry name" value="F-box"/>
    <property type="match status" value="1"/>
</dbReference>
<name>A0A9P8MKN3_9HYPO</name>
<proteinExistence type="predicted"/>
<dbReference type="SUPFAM" id="SSF81383">
    <property type="entry name" value="F-box domain"/>
    <property type="match status" value="1"/>
</dbReference>
<dbReference type="InterPro" id="IPR036047">
    <property type="entry name" value="F-box-like_dom_sf"/>
</dbReference>
<dbReference type="AlphaFoldDB" id="A0A9P8MKN3"/>
<sequence length="364" mass="40475">MQQPTCRGLENLPPELLLAIAEILPADSRLVLSQTCSAFLNIIQSSQRTKFSLKNFDPSTFLDYLATIARDLADAWVCDKCMALHAADLQDTPQSPLTKSCPQASLHRANEQRLCWPHHRHVQLALKYTRLGVPDPERRRHLAKLLGPVVANHPPDNDDSWVAHVACSSRGKIVNGRFLLKYTWHYDAASEPIEYLYHGPYGSLVICNHKYLPGFLMACIFYHVKQAGEEEAAKIISEGLQMLLEPSDAREAARESLVDDQRVVELTESCSSCLTDFSVCVGEDGFCLSAWYDLGPEGSPFDESWTSHTIQEPCGGDIGRPREGYVPESIRLLYEQTAPDIKTLTTSLSDCQSGLAKEEVGRSG</sequence>
<comment type="caution">
    <text evidence="2">The sequence shown here is derived from an EMBL/GenBank/DDBJ whole genome shotgun (WGS) entry which is preliminary data.</text>
</comment>